<dbReference type="Pfam" id="PF00753">
    <property type="entry name" value="Lactamase_B"/>
    <property type="match status" value="1"/>
</dbReference>
<evidence type="ECO:0000256" key="2">
    <source>
        <dbReference type="ARBA" id="ARBA00022723"/>
    </source>
</evidence>
<evidence type="ECO:0000313" key="6">
    <source>
        <dbReference type="EMBL" id="PPE06210.1"/>
    </source>
</evidence>
<evidence type="ECO:0000256" key="4">
    <source>
        <dbReference type="ARBA" id="ARBA00022833"/>
    </source>
</evidence>
<comment type="cofactor">
    <cofactor evidence="1">
        <name>Zn(2+)</name>
        <dbReference type="ChEBI" id="CHEBI:29105"/>
    </cofactor>
</comment>
<keyword evidence="7" id="KW-1185">Reference proteome</keyword>
<dbReference type="GO" id="GO:0046872">
    <property type="term" value="F:metal ion binding"/>
    <property type="evidence" value="ECO:0007669"/>
    <property type="project" value="UniProtKB-KW"/>
</dbReference>
<comment type="caution">
    <text evidence="6">The sequence shown here is derived from an EMBL/GenBank/DDBJ whole genome shotgun (WGS) entry which is preliminary data.</text>
</comment>
<keyword evidence="3" id="KW-0378">Hydrolase</keyword>
<dbReference type="PANTHER" id="PTHR46233">
    <property type="entry name" value="HYDROXYACYLGLUTATHIONE HYDROLASE GLOC"/>
    <property type="match status" value="1"/>
</dbReference>
<dbReference type="SMART" id="SM00849">
    <property type="entry name" value="Lactamase_B"/>
    <property type="match status" value="1"/>
</dbReference>
<organism evidence="6 7">
    <name type="scientific">Mesoplasma corruscae</name>
    <dbReference type="NCBI Taxonomy" id="216874"/>
    <lineage>
        <taxon>Bacteria</taxon>
        <taxon>Bacillati</taxon>
        <taxon>Mycoplasmatota</taxon>
        <taxon>Mollicutes</taxon>
        <taxon>Entomoplasmatales</taxon>
        <taxon>Entomoplasmataceae</taxon>
        <taxon>Mesoplasma</taxon>
    </lineage>
</organism>
<dbReference type="InterPro" id="IPR001279">
    <property type="entry name" value="Metallo-B-lactamas"/>
</dbReference>
<accession>A0A2S5RFX5</accession>
<dbReference type="AlphaFoldDB" id="A0A2S5RFX5"/>
<evidence type="ECO:0000256" key="3">
    <source>
        <dbReference type="ARBA" id="ARBA00022801"/>
    </source>
</evidence>
<dbReference type="Proteomes" id="UP000239785">
    <property type="component" value="Unassembled WGS sequence"/>
</dbReference>
<dbReference type="InterPro" id="IPR051453">
    <property type="entry name" value="MBL_Glyoxalase_II"/>
</dbReference>
<dbReference type="GO" id="GO:0016787">
    <property type="term" value="F:hydrolase activity"/>
    <property type="evidence" value="ECO:0007669"/>
    <property type="project" value="UniProtKB-KW"/>
</dbReference>
<gene>
    <name evidence="6" type="ORF">MCORR_v1c05140</name>
</gene>
<dbReference type="InterPro" id="IPR036866">
    <property type="entry name" value="RibonucZ/Hydroxyglut_hydro"/>
</dbReference>
<dbReference type="EMBL" id="PHNF01000002">
    <property type="protein sequence ID" value="PPE06210.1"/>
    <property type="molecule type" value="Genomic_DNA"/>
</dbReference>
<dbReference type="Gene3D" id="3.60.15.10">
    <property type="entry name" value="Ribonuclease Z/Hydroxyacylglutathione hydrolase-like"/>
    <property type="match status" value="1"/>
</dbReference>
<name>A0A2S5RFX5_9MOLU</name>
<dbReference type="PANTHER" id="PTHR46233:SF3">
    <property type="entry name" value="HYDROXYACYLGLUTATHIONE HYDROLASE GLOC"/>
    <property type="match status" value="1"/>
</dbReference>
<evidence type="ECO:0000256" key="1">
    <source>
        <dbReference type="ARBA" id="ARBA00001947"/>
    </source>
</evidence>
<dbReference type="OrthoDB" id="9802248at2"/>
<evidence type="ECO:0000259" key="5">
    <source>
        <dbReference type="SMART" id="SM00849"/>
    </source>
</evidence>
<evidence type="ECO:0000313" key="7">
    <source>
        <dbReference type="Proteomes" id="UP000239785"/>
    </source>
</evidence>
<keyword evidence="4" id="KW-0862">Zinc</keyword>
<dbReference type="RefSeq" id="WP_104208056.1">
    <property type="nucleotide sequence ID" value="NZ_PHNF01000002.1"/>
</dbReference>
<dbReference type="SUPFAM" id="SSF56281">
    <property type="entry name" value="Metallo-hydrolase/oxidoreductase"/>
    <property type="match status" value="1"/>
</dbReference>
<proteinExistence type="predicted"/>
<protein>
    <recommendedName>
        <fullName evidence="5">Metallo-beta-lactamase domain-containing protein</fullName>
    </recommendedName>
</protein>
<sequence length="236" mass="27485">MIKIIKTFKNLKINNVNAYLIINKQLNKAILIDGAYRCESIFKYLKRYKIILTDIFITHFHHDHTIGLDKLALLTGCAIHIHKFDYPYLLDKTVNGSQNGQVVDFDNPEIKFEIFKNDVKLNINGFQINTIHKGGHTPGTTFYELDNKYLFVGDTLFIDKVGFHKAMFHNLQSSALKSLIDQTCDDDRFYASIDSIVKDYSKHLIYPGHWKQGFKTNDVLNNKNHVYNKKINRHFN</sequence>
<reference evidence="6 7" key="1">
    <citation type="submission" date="2017-11" db="EMBL/GenBank/DDBJ databases">
        <title>Genome sequence of Mesoplasma corruscae ELCA-2 (ATCC 49579).</title>
        <authorList>
            <person name="Lo W.-S."/>
            <person name="Kuo C.-H."/>
        </authorList>
    </citation>
    <scope>NUCLEOTIDE SEQUENCE [LARGE SCALE GENOMIC DNA]</scope>
    <source>
        <strain evidence="6 7">ELCA-2</strain>
    </source>
</reference>
<keyword evidence="2" id="KW-0479">Metal-binding</keyword>
<feature type="domain" description="Metallo-beta-lactamase" evidence="5">
    <location>
        <begin position="15"/>
        <end position="209"/>
    </location>
</feature>